<accession>A0ABN0JMQ2</accession>
<name>A0ABN0JMQ2_9GAMM</name>
<dbReference type="PROSITE" id="PS51257">
    <property type="entry name" value="PROKAR_LIPOPROTEIN"/>
    <property type="match status" value="1"/>
</dbReference>
<organism evidence="1 2">
    <name type="scientific">Acinetobacter modestus</name>
    <dbReference type="NCBI Taxonomy" id="1776740"/>
    <lineage>
        <taxon>Bacteria</taxon>
        <taxon>Pseudomonadati</taxon>
        <taxon>Pseudomonadota</taxon>
        <taxon>Gammaproteobacteria</taxon>
        <taxon>Moraxellales</taxon>
        <taxon>Moraxellaceae</taxon>
        <taxon>Acinetobacter</taxon>
    </lineage>
</organism>
<keyword evidence="2" id="KW-1185">Reference proteome</keyword>
<dbReference type="GeneID" id="92835420"/>
<reference evidence="2" key="1">
    <citation type="submission" date="2013-02" db="EMBL/GenBank/DDBJ databases">
        <title>The Genome Sequence of Acinetobacter sp. NIPH 236.</title>
        <authorList>
            <consortium name="The Broad Institute Genome Sequencing Platform"/>
            <consortium name="The Broad Institute Genome Sequencing Center for Infectious Disease"/>
            <person name="Cerqueira G."/>
            <person name="Feldgarden M."/>
            <person name="Courvalin P."/>
            <person name="Perichon B."/>
            <person name="Grillot-Courvalin C."/>
            <person name="Clermont D."/>
            <person name="Rocha E."/>
            <person name="Yoon E.-J."/>
            <person name="Nemec A."/>
            <person name="Walker B."/>
            <person name="Young S.K."/>
            <person name="Zeng Q."/>
            <person name="Gargeya S."/>
            <person name="Fitzgerald M."/>
            <person name="Haas B."/>
            <person name="Abouelleil A."/>
            <person name="Alvarado L."/>
            <person name="Arachchi H.M."/>
            <person name="Berlin A.M."/>
            <person name="Chapman S.B."/>
            <person name="Dewar J."/>
            <person name="Goldberg J."/>
            <person name="Griggs A."/>
            <person name="Gujja S."/>
            <person name="Hansen M."/>
            <person name="Howarth C."/>
            <person name="Imamovic A."/>
            <person name="Larimer J."/>
            <person name="McCowan C."/>
            <person name="Murphy C."/>
            <person name="Neiman D."/>
            <person name="Pearson M."/>
            <person name="Priest M."/>
            <person name="Roberts A."/>
            <person name="Saif S."/>
            <person name="Shea T."/>
            <person name="Sisk P."/>
            <person name="Sykes S."/>
            <person name="Wortman J."/>
            <person name="Nusbaum C."/>
            <person name="Birren B."/>
        </authorList>
    </citation>
    <scope>NUCLEOTIDE SEQUENCE [LARGE SCALE GENOMIC DNA]</scope>
    <source>
        <strain evidence="2">NIPH 236</strain>
    </source>
</reference>
<sequence>MPSLRSKQRLNQYISLGVSSIFLLSPAFLVGCGSGESEAQYVPPTPEVVIPKPKNFDIKVPVEMRDVIVKVYDNFDNTLILEQQVTTTSDLSLILPRVLNTDHLYRIEISTTPNSFIYDFLSAQYKKFSFTLNALVEVNTSNLIQTIYINPSSEAIYQRAIIRSGQLPTDKFNSTLVSALQLQLATSDVNSALLSAYSGLDLPNLSPTTLVSTFKSNNLTPFNSYNYTNIYLKFGYIQQWANAYPDDNAFVEFTKNLAIDLKDGYLDAKKIRGDATPLVSIITSAPENTDSSKNTLINIAANQKSTRDQYATLLKTAVLKLAENYQQLSENPSGYLLLQQKLYAGTDPKTESFENIRLNGAGDYRRAIGFSLNTIQSTCYGSTYLCQSGISGINNTFNLNEPSIEYLIGNYEDKINDCKLNIRANGVLELQKGTQIFTSKLDGDSTDNLMLINNTSQNYLLNSSSTDIDFTLQKYKFIQIKLNGNQVLSASAGLDTRKAPDQLQTTQLECSFI</sequence>
<dbReference type="Proteomes" id="UP000013190">
    <property type="component" value="Unassembled WGS sequence"/>
</dbReference>
<reference evidence="1 2" key="2">
    <citation type="journal article" date="2016" name="Int. J. Syst. Evol. Microbiol.">
        <title>Taxonomy of haemolytic and/or proteolytic strains of the genus Acinetobacter with the proposal of Acinetobacter courvalinii sp. nov. (genomic species 14 sensu Bouvet &amp; Jeanjean), Acinetobacter dispersus sp. nov. (genomic species 17), Acinetobacter modestus sp. nov., Acinetobacter proteolyticus sp. nov. and Acinetobacter vivianii sp. nov.</title>
        <authorList>
            <person name="Nemec A."/>
            <person name="Radolfova-Krizova L."/>
            <person name="Maixnerova M."/>
            <person name="Vrestiakova E."/>
            <person name="Jezek P."/>
            <person name="Sedo O."/>
        </authorList>
    </citation>
    <scope>NUCLEOTIDE SEQUENCE [LARGE SCALE GENOMIC DNA]</scope>
    <source>
        <strain evidence="1 2">NIPH 236</strain>
    </source>
</reference>
<dbReference type="EMBL" id="APOJ01000025">
    <property type="protein sequence ID" value="ENU26487.1"/>
    <property type="molecule type" value="Genomic_DNA"/>
</dbReference>
<gene>
    <name evidence="1" type="ORF">F992_02035</name>
</gene>
<comment type="caution">
    <text evidence="1">The sequence shown here is derived from an EMBL/GenBank/DDBJ whole genome shotgun (WGS) entry which is preliminary data.</text>
</comment>
<proteinExistence type="predicted"/>
<evidence type="ECO:0000313" key="1">
    <source>
        <dbReference type="EMBL" id="ENU26487.1"/>
    </source>
</evidence>
<dbReference type="RefSeq" id="WP_004662283.1">
    <property type="nucleotide sequence ID" value="NZ_BMDV01000001.1"/>
</dbReference>
<protein>
    <recommendedName>
        <fullName evidence="3">Lipoprotein</fullName>
    </recommendedName>
</protein>
<evidence type="ECO:0008006" key="3">
    <source>
        <dbReference type="Google" id="ProtNLM"/>
    </source>
</evidence>
<evidence type="ECO:0000313" key="2">
    <source>
        <dbReference type="Proteomes" id="UP000013190"/>
    </source>
</evidence>